<dbReference type="GO" id="GO:0050982">
    <property type="term" value="P:detection of mechanical stimulus"/>
    <property type="evidence" value="ECO:0007669"/>
    <property type="project" value="TreeGrafter"/>
</dbReference>
<feature type="transmembrane region" description="Helical" evidence="16">
    <location>
        <begin position="1823"/>
        <end position="1843"/>
    </location>
</feature>
<organism evidence="20 21">
    <name type="scientific">Branchiostoma belcheri</name>
    <name type="common">Amphioxus</name>
    <dbReference type="NCBI Taxonomy" id="7741"/>
    <lineage>
        <taxon>Eukaryota</taxon>
        <taxon>Metazoa</taxon>
        <taxon>Chordata</taxon>
        <taxon>Cephalochordata</taxon>
        <taxon>Leptocardii</taxon>
        <taxon>Amphioxiformes</taxon>
        <taxon>Branchiostomatidae</taxon>
        <taxon>Branchiostoma</taxon>
    </lineage>
</organism>
<evidence type="ECO:0000256" key="4">
    <source>
        <dbReference type="ARBA" id="ARBA00022536"/>
    </source>
</evidence>
<dbReference type="Gene3D" id="2.10.25.10">
    <property type="entry name" value="Laminin"/>
    <property type="match status" value="7"/>
</dbReference>
<dbReference type="Pfam" id="PF00084">
    <property type="entry name" value="Sushi"/>
    <property type="match status" value="7"/>
</dbReference>
<evidence type="ECO:0000259" key="18">
    <source>
        <dbReference type="PROSITE" id="PS50853"/>
    </source>
</evidence>
<dbReference type="CDD" id="cd00054">
    <property type="entry name" value="EGF_CA"/>
    <property type="match status" value="7"/>
</dbReference>
<dbReference type="PROSITE" id="PS00010">
    <property type="entry name" value="ASX_HYDROXYL"/>
    <property type="match status" value="5"/>
</dbReference>
<feature type="disulfide bond" evidence="14">
    <location>
        <begin position="136"/>
        <end position="163"/>
    </location>
</feature>
<evidence type="ECO:0000313" key="20">
    <source>
        <dbReference type="Proteomes" id="UP000515135"/>
    </source>
</evidence>
<feature type="transmembrane region" description="Helical" evidence="16">
    <location>
        <begin position="1718"/>
        <end position="1736"/>
    </location>
</feature>
<dbReference type="GeneID" id="109475684"/>
<dbReference type="PROSITE" id="PS01187">
    <property type="entry name" value="EGF_CA"/>
    <property type="match status" value="2"/>
</dbReference>
<dbReference type="Gene3D" id="2.10.70.10">
    <property type="entry name" value="Complement Module, domain 1"/>
    <property type="match status" value="7"/>
</dbReference>
<feature type="transmembrane region" description="Helical" evidence="16">
    <location>
        <begin position="2138"/>
        <end position="2160"/>
    </location>
</feature>
<name>A0A6P4ZQU1_BRABE</name>
<dbReference type="Gene3D" id="2.60.60.20">
    <property type="entry name" value="PLAT/LH2 domain"/>
    <property type="match status" value="1"/>
</dbReference>
<comment type="subcellular location">
    <subcellularLocation>
        <location evidence="1">Membrane</location>
        <topology evidence="1">Multi-pass membrane protein</topology>
    </subcellularLocation>
    <subcellularLocation>
        <location evidence="2">Membrane</location>
        <topology evidence="2">Single-pass type I membrane protein</topology>
    </subcellularLocation>
</comment>
<dbReference type="Pfam" id="PF08016">
    <property type="entry name" value="PKD_channel"/>
    <property type="match status" value="1"/>
</dbReference>
<evidence type="ECO:0000256" key="11">
    <source>
        <dbReference type="ARBA" id="ARBA00023157"/>
    </source>
</evidence>
<dbReference type="InterPro" id="IPR000742">
    <property type="entry name" value="EGF"/>
</dbReference>
<feature type="transmembrane region" description="Helical" evidence="16">
    <location>
        <begin position="2098"/>
        <end position="2118"/>
    </location>
</feature>
<dbReference type="InterPro" id="IPR049883">
    <property type="entry name" value="NOTCH1_EGF-like"/>
</dbReference>
<dbReference type="FunFam" id="2.10.25.10:FF:000240">
    <property type="entry name" value="Vitamin K-dependent protein S"/>
    <property type="match status" value="5"/>
</dbReference>
<dbReference type="PANTHER" id="PTHR10877:SF194">
    <property type="entry name" value="LOCATION OF VULVA DEFECTIVE 1"/>
    <property type="match status" value="1"/>
</dbReference>
<feature type="disulfide bond" evidence="14">
    <location>
        <begin position="250"/>
        <end position="277"/>
    </location>
</feature>
<dbReference type="CDD" id="cd00033">
    <property type="entry name" value="CCP"/>
    <property type="match status" value="7"/>
</dbReference>
<comment type="similarity">
    <text evidence="3">Belongs to the polycystin family.</text>
</comment>
<dbReference type="InterPro" id="IPR013783">
    <property type="entry name" value="Ig-like_fold"/>
</dbReference>
<feature type="domain" description="Fibronectin type-III" evidence="18">
    <location>
        <begin position="877"/>
        <end position="966"/>
    </location>
</feature>
<reference evidence="21" key="1">
    <citation type="submission" date="2025-08" db="UniProtKB">
        <authorList>
            <consortium name="RefSeq"/>
        </authorList>
    </citation>
    <scope>IDENTIFICATION</scope>
    <source>
        <tissue evidence="21">Gonad</tissue>
    </source>
</reference>
<dbReference type="PROSITE" id="PS01186">
    <property type="entry name" value="EGF_2"/>
    <property type="match status" value="4"/>
</dbReference>
<feature type="domain" description="Sushi" evidence="19">
    <location>
        <begin position="223"/>
        <end position="279"/>
    </location>
</feature>
<evidence type="ECO:0000313" key="21">
    <source>
        <dbReference type="RefSeq" id="XP_019632006.1"/>
    </source>
</evidence>
<dbReference type="Pfam" id="PF00041">
    <property type="entry name" value="fn3"/>
    <property type="match status" value="3"/>
</dbReference>
<dbReference type="Pfam" id="PF12662">
    <property type="entry name" value="cEGF"/>
    <property type="match status" value="1"/>
</dbReference>
<dbReference type="PROSITE" id="PS50095">
    <property type="entry name" value="PLAT"/>
    <property type="match status" value="1"/>
</dbReference>
<evidence type="ECO:0000256" key="7">
    <source>
        <dbReference type="ARBA" id="ARBA00022729"/>
    </source>
</evidence>
<feature type="domain" description="Fibronectin type-III" evidence="18">
    <location>
        <begin position="968"/>
        <end position="1059"/>
    </location>
</feature>
<evidence type="ECO:0000256" key="1">
    <source>
        <dbReference type="ARBA" id="ARBA00004141"/>
    </source>
</evidence>
<dbReference type="InterPro" id="IPR009030">
    <property type="entry name" value="Growth_fac_rcpt_cys_sf"/>
</dbReference>
<evidence type="ECO:0000259" key="17">
    <source>
        <dbReference type="PROSITE" id="PS50095"/>
    </source>
</evidence>
<feature type="transmembrane region" description="Helical" evidence="16">
    <location>
        <begin position="2036"/>
        <end position="2062"/>
    </location>
</feature>
<evidence type="ECO:0000256" key="9">
    <source>
        <dbReference type="ARBA" id="ARBA00022989"/>
    </source>
</evidence>
<dbReference type="KEGG" id="bbel:109475684"/>
<evidence type="ECO:0000256" key="3">
    <source>
        <dbReference type="ARBA" id="ARBA00007200"/>
    </source>
</evidence>
<dbReference type="Proteomes" id="UP000515135">
    <property type="component" value="Unplaced"/>
</dbReference>
<feature type="disulfide bond" evidence="14">
    <location>
        <begin position="79"/>
        <end position="106"/>
    </location>
</feature>
<evidence type="ECO:0000256" key="12">
    <source>
        <dbReference type="ARBA" id="ARBA00023170"/>
    </source>
</evidence>
<keyword evidence="11 14" id="KW-1015">Disulfide bond</keyword>
<dbReference type="SMART" id="SM00032">
    <property type="entry name" value="CCP"/>
    <property type="match status" value="7"/>
</dbReference>
<keyword evidence="13" id="KW-0325">Glycoprotein</keyword>
<evidence type="ECO:0000256" key="5">
    <source>
        <dbReference type="ARBA" id="ARBA00022583"/>
    </source>
</evidence>
<evidence type="ECO:0000256" key="15">
    <source>
        <dbReference type="SAM" id="Coils"/>
    </source>
</evidence>
<sequence>MACGVEADGYCATDGRQDRLAFCALKEDSCLYNPCVALATCTDNPAPPATFGECNVLPAPTNGAVTGSNSLGDTVTYSCDSGYNLVGSATRTCQADLTWTASDPTCEAGQCPTPDAPTNGAVTGSNSLGDTVTYSCDSGYNLVGSATRTCQADLTWTASDPTCEAGQCSTPPDPTNGAVTGSNSLGDTVTYSCDSGYNLVGSATRTCQTDLTWTASDPTCEVVQCRALTPPANGEMSGSRSYQDVMQFTCHSGYERVGAASITCQVDGTWSGNVPSCGAVQCPILTAPLNGAKTGSNFYPNMVQFSCSSGYNLVGNSALTCQADATWSGTVPTCTPVECPLLTAPVNGAMFGSNFYQDIIQFNCNPGYELDGSSNLACQVDASWSGSVPTCERVQCPPLPSPVNGASTGNNFYMDTVHFTCNLGYYLIGDSLSTCQADQSWSRNVPSCNDIDECSAANGGCDHVCTNTMGTFHCSCVTGYNLNADGFSCNDIDECSIANGGCQQNCNNFIGSFQCSCGTGYNLNSDGFACDDVDECSTLNGGCEQICTNTIGSFQCSCQDGYSLNSDGFACDDVDECASGNGGCEQTCTNHIPSFQCLCDVGYILNVNGFTCDDINECSTANGGCNQTCTNLIASFECSCGAGYSLNDDGVSCDDINECNTANGGCSHVCNNTIGSFSCFCSTGYMLNVDGFACDDIDECDTANGDCGQFCNNTVGSFSCYCAHGYSLGFSQHSPKTSVRSAGNTNATIPDLFSGVRYSISVLSFGLWNDSANVSIECITGLPPPTNITITLARQDSVLVHWSQPVRTLVLGYRAWLTDKETSSIISSRHLSQSATSANFTSLVPATEYVVSVSCVSAFFEGPQIEVPFVTDTDPPVSLFVDGIRYNSLALFWTPPVAKLTGYELTFGITEGHRNRRSTSSVTLPGNSDNYLIQDLVPATQYVFSLTAVSRFGRSGAITFTGTTGTDPPADLKVHKVSSTWLYVKWTPPVAAVVSYHLEVLEAASQDEMHFSTTPSLTAYNITKLLPTTKYIIRITAVSMYGRSVNIETSGSTDSTRDVKTFAMEELETTTMSFTTVNGNDREEQNTLKTTFSLLQSINSLKDHVDRSLRDKAPPDNVVSIVTEIHDLVQLDTFPLSSSDFLIELEAAVELLCKSSELIRASQGTTISTMETINDVMVQTVSRLVQMLPVGNFTVPDTSEGLFKMDVIDVNSADVSPKQQLKDIQNKRTKFQLQFRNAGLCMTEAMDRAVNSLLAMLPYLEDYVTAFEDDNAIVVITRSTTNMHINSNNVILHYGQVNVSASVTNCSFDGSLDATMVVMERNLFSWNSSTFGQNVTTPIVIFSLGDQHTDNCGLKLDLSMPIALGLTEQPRRRRRAVLEDGFVATQFTSHGADGLKIRNLTMAYHAFDVPDAAAVVVMQLSWWDHAAAYRVFFRYDSPPTEELYDDMKMVMVEDVVLAWHRETDSLRTWIPDINRRRGKLYVGIQTPGIRTRQQTVPSSEDYELRASTVLLDLSNSAIRCNCSFPRPKAVIGGSVHFPPNSIDFDSVFGNPESLTSNIVFYAVIGEWAVYLLLMIVLNVDFQRLREKMGHDSTAANRNEQLAQLSILPPDRMPATYLYQITVNTGSMFVAGTSARIGLQVFGSMGKTAVKTLNPRGEPLIRGGSYDFIMPMKNPLGNLQLLHIWHDNTSGGDAASWFLRDVLVKDLKTDIVFSKSERLSCCWAIVNSMMVASAMWYRDDNVNSTSDSSYNLGFVTFTLQVFILALIAALICNPTTSKKQRTYVIKKEELRVHLLGLKASRKVYPPGAASVQRMKRKNEQRQKFLMLLREYSLLFLFVVVLFFISQQDKDPLAFHASQTLSSRLTEDFDSTTTPDDFWTWIEEVMLPVLYPSLWYNGWKMKYLDRQFPLYTEAFRIGPPRLTQTRKAPASGLQYYLHAAHTLHNFQRNHWIDKYTKRLDLELSFYYPSRKLFSILKMTVIQEDIGHLSTFTVVGTQRLFQYENTSDYGMMAAHILFILLFLIGLIKEALAVKKYGMTFFGSIWNLMTSLSILVSAIVICSFGIRYQFASEALDKIVEATGELGMDTFVDLGPSFWWDDAFKYVLAAVVFVNTLALLRVVKFNKTIAHFLALPGAMKNDLMGFSLVSAIAFMAFSSSGMVVFGTHKKAFTYFIHTNFALFEMTLGSFDTEEILAANRYVGPVYFTFFMICIFIILVNFLVTIICDAIASGDSIDDDYDQDLVDYIWTSFKEMLGIHSSPTNDVTAGEVKLTELKANLRTIEDSLGDILDVTECLWPKITSEVTSSHHQTVTPRHHSTTMRSDTCQMIHEETTSPTTPAVSDVQEQARCLLKAHEDDTARIEEVHNEGRRRAEAILKTKLADRRMMSRLDQTAMDTAQELMEQHTADVARMEERQKGARRMFENKLRQKLAARRVQKKDNAI</sequence>
<keyword evidence="6 16" id="KW-0812">Transmembrane</keyword>
<dbReference type="InterPro" id="IPR035976">
    <property type="entry name" value="Sushi/SCR/CCP_sf"/>
</dbReference>
<feature type="domain" description="Fibronectin type-III" evidence="18">
    <location>
        <begin position="784"/>
        <end position="876"/>
    </location>
</feature>
<dbReference type="PANTHER" id="PTHR10877">
    <property type="entry name" value="POLYCYSTIN FAMILY MEMBER"/>
    <property type="match status" value="1"/>
</dbReference>
<dbReference type="Pfam" id="PF01477">
    <property type="entry name" value="PLAT"/>
    <property type="match status" value="1"/>
</dbReference>
<feature type="domain" description="Sushi" evidence="19">
    <location>
        <begin position="166"/>
        <end position="222"/>
    </location>
</feature>
<feature type="transmembrane region" description="Helical" evidence="16">
    <location>
        <begin position="1558"/>
        <end position="1579"/>
    </location>
</feature>
<dbReference type="Pfam" id="PF07645">
    <property type="entry name" value="EGF_CA"/>
    <property type="match status" value="2"/>
</dbReference>
<dbReference type="InterPro" id="IPR018097">
    <property type="entry name" value="EGF_Ca-bd_CS"/>
</dbReference>
<dbReference type="SMART" id="SM00060">
    <property type="entry name" value="FN3"/>
    <property type="match status" value="3"/>
</dbReference>
<dbReference type="InterPro" id="IPR013122">
    <property type="entry name" value="PKD1_2_channel"/>
</dbReference>
<dbReference type="SUPFAM" id="SSF57184">
    <property type="entry name" value="Growth factor receptor domain"/>
    <property type="match status" value="1"/>
</dbReference>
<dbReference type="Gene3D" id="2.60.40.10">
    <property type="entry name" value="Immunoglobulins"/>
    <property type="match status" value="3"/>
</dbReference>
<keyword evidence="10 16" id="KW-0472">Membrane</keyword>
<keyword evidence="20" id="KW-1185">Reference proteome</keyword>
<keyword evidence="7" id="KW-0732">Signal</keyword>
<feature type="domain" description="Sushi" evidence="19">
    <location>
        <begin position="52"/>
        <end position="108"/>
    </location>
</feature>
<dbReference type="RefSeq" id="XP_019632006.1">
    <property type="nucleotide sequence ID" value="XM_019776447.1"/>
</dbReference>
<feature type="transmembrane region" description="Helical" evidence="16">
    <location>
        <begin position="2006"/>
        <end position="2024"/>
    </location>
</feature>
<evidence type="ECO:0000256" key="16">
    <source>
        <dbReference type="SAM" id="Phobius"/>
    </source>
</evidence>
<dbReference type="InterPro" id="IPR026823">
    <property type="entry name" value="cEGF"/>
</dbReference>
<keyword evidence="14" id="KW-0768">Sushi</keyword>
<keyword evidence="5" id="KW-0254">Endocytosis</keyword>
<dbReference type="Pfam" id="PF14670">
    <property type="entry name" value="FXa_inhibition"/>
    <property type="match status" value="4"/>
</dbReference>
<dbReference type="CDD" id="cd00063">
    <property type="entry name" value="FN3"/>
    <property type="match status" value="3"/>
</dbReference>
<evidence type="ECO:0000256" key="6">
    <source>
        <dbReference type="ARBA" id="ARBA00022692"/>
    </source>
</evidence>
<keyword evidence="4" id="KW-0245">EGF-like domain</keyword>
<feature type="domain" description="PLAT" evidence="17">
    <location>
        <begin position="1616"/>
        <end position="1737"/>
    </location>
</feature>
<dbReference type="InterPro" id="IPR051223">
    <property type="entry name" value="Polycystin"/>
</dbReference>
<feature type="disulfide bond" evidence="14">
    <location>
        <begin position="307"/>
        <end position="334"/>
    </location>
</feature>
<dbReference type="SUPFAM" id="SSF49265">
    <property type="entry name" value="Fibronectin type III"/>
    <property type="match status" value="2"/>
</dbReference>
<dbReference type="SUPFAM" id="SSF57535">
    <property type="entry name" value="Complement control module/SCR domain"/>
    <property type="match status" value="7"/>
</dbReference>
<feature type="disulfide bond" evidence="14">
    <location>
        <begin position="364"/>
        <end position="391"/>
    </location>
</feature>
<dbReference type="GO" id="GO:0016020">
    <property type="term" value="C:membrane"/>
    <property type="evidence" value="ECO:0007669"/>
    <property type="project" value="UniProtKB-SubCell"/>
</dbReference>
<feature type="transmembrane region" description="Helical" evidence="16">
    <location>
        <begin position="2197"/>
        <end position="2221"/>
    </location>
</feature>
<dbReference type="OrthoDB" id="4062651at2759"/>
<feature type="domain" description="Sushi" evidence="19">
    <location>
        <begin position="280"/>
        <end position="336"/>
    </location>
</feature>
<proteinExistence type="inferred from homology"/>
<keyword evidence="12" id="KW-0675">Receptor</keyword>
<dbReference type="GO" id="GO:0005262">
    <property type="term" value="F:calcium channel activity"/>
    <property type="evidence" value="ECO:0007669"/>
    <property type="project" value="TreeGrafter"/>
</dbReference>
<comment type="caution">
    <text evidence="14">Lacks conserved residue(s) required for the propagation of feature annotation.</text>
</comment>
<protein>
    <submittedName>
        <fullName evidence="21">Uncharacterized protein LOC109475684</fullName>
    </submittedName>
</protein>
<dbReference type="InterPro" id="IPR003961">
    <property type="entry name" value="FN3_dom"/>
</dbReference>
<dbReference type="GO" id="GO:0006897">
    <property type="term" value="P:endocytosis"/>
    <property type="evidence" value="ECO:0007669"/>
    <property type="project" value="UniProtKB-KW"/>
</dbReference>
<dbReference type="SUPFAM" id="SSF57196">
    <property type="entry name" value="EGF/Laminin"/>
    <property type="match status" value="4"/>
</dbReference>
<dbReference type="FunFam" id="2.10.25.10:FF:000009">
    <property type="entry name" value="Low-density lipoprotein receptor isoform 1"/>
    <property type="match status" value="1"/>
</dbReference>
<evidence type="ECO:0000256" key="14">
    <source>
        <dbReference type="PROSITE-ProRule" id="PRU00302"/>
    </source>
</evidence>
<dbReference type="SMART" id="SM00179">
    <property type="entry name" value="EGF_CA"/>
    <property type="match status" value="7"/>
</dbReference>
<dbReference type="SMART" id="SM00181">
    <property type="entry name" value="EGF"/>
    <property type="match status" value="7"/>
</dbReference>
<feature type="domain" description="Sushi" evidence="19">
    <location>
        <begin position="109"/>
        <end position="165"/>
    </location>
</feature>
<dbReference type="InterPro" id="IPR000436">
    <property type="entry name" value="Sushi_SCR_CCP_dom"/>
</dbReference>
<dbReference type="InterPro" id="IPR036116">
    <property type="entry name" value="FN3_sf"/>
</dbReference>
<feature type="coiled-coil region" evidence="15">
    <location>
        <begin position="2391"/>
        <end position="2418"/>
    </location>
</feature>
<evidence type="ECO:0000256" key="13">
    <source>
        <dbReference type="ARBA" id="ARBA00023180"/>
    </source>
</evidence>
<keyword evidence="15" id="KW-0175">Coiled coil</keyword>
<dbReference type="InterPro" id="IPR000152">
    <property type="entry name" value="EGF-type_Asp/Asn_hydroxyl_site"/>
</dbReference>
<feature type="disulfide bond" evidence="14">
    <location>
        <begin position="421"/>
        <end position="448"/>
    </location>
</feature>
<dbReference type="InterPro" id="IPR001881">
    <property type="entry name" value="EGF-like_Ca-bd_dom"/>
</dbReference>
<feature type="domain" description="Sushi" evidence="19">
    <location>
        <begin position="394"/>
        <end position="450"/>
    </location>
</feature>
<dbReference type="SUPFAM" id="SSF49723">
    <property type="entry name" value="Lipase/lipooxygenase domain (PLAT/LH2 domain)"/>
    <property type="match status" value="1"/>
</dbReference>
<accession>A0A6P4ZQU1</accession>
<dbReference type="PROSITE" id="PS50853">
    <property type="entry name" value="FN3"/>
    <property type="match status" value="3"/>
</dbReference>
<dbReference type="InterPro" id="IPR001024">
    <property type="entry name" value="PLAT/LH2_dom"/>
</dbReference>
<feature type="domain" description="Sushi" evidence="19">
    <location>
        <begin position="337"/>
        <end position="393"/>
    </location>
</feature>
<dbReference type="PROSITE" id="PS50923">
    <property type="entry name" value="SUSHI"/>
    <property type="match status" value="7"/>
</dbReference>
<evidence type="ECO:0000259" key="19">
    <source>
        <dbReference type="PROSITE" id="PS50923"/>
    </source>
</evidence>
<keyword evidence="8" id="KW-0677">Repeat</keyword>
<dbReference type="InterPro" id="IPR036392">
    <property type="entry name" value="PLAT/LH2_dom_sf"/>
</dbReference>
<evidence type="ECO:0000256" key="2">
    <source>
        <dbReference type="ARBA" id="ARBA00004479"/>
    </source>
</evidence>
<evidence type="ECO:0000256" key="10">
    <source>
        <dbReference type="ARBA" id="ARBA00023136"/>
    </source>
</evidence>
<evidence type="ECO:0000256" key="8">
    <source>
        <dbReference type="ARBA" id="ARBA00022737"/>
    </source>
</evidence>
<feature type="transmembrane region" description="Helical" evidence="16">
    <location>
        <begin position="1748"/>
        <end position="1771"/>
    </location>
</feature>
<feature type="disulfide bond" evidence="14">
    <location>
        <begin position="193"/>
        <end position="220"/>
    </location>
</feature>
<gene>
    <name evidence="21" type="primary">LOC109475684</name>
</gene>
<keyword evidence="9 16" id="KW-1133">Transmembrane helix</keyword>
<dbReference type="GO" id="GO:0005509">
    <property type="term" value="F:calcium ion binding"/>
    <property type="evidence" value="ECO:0007669"/>
    <property type="project" value="InterPro"/>
</dbReference>